<evidence type="ECO:0000313" key="8">
    <source>
        <dbReference type="EMBL" id="QGW27807.1"/>
    </source>
</evidence>
<keyword evidence="3 7" id="KW-0479">Metal-binding</keyword>
<accession>A0A6I6G6B5</accession>
<keyword evidence="9" id="KW-1185">Reference proteome</keyword>
<evidence type="ECO:0000256" key="5">
    <source>
        <dbReference type="ARBA" id="ARBA00022842"/>
    </source>
</evidence>
<dbReference type="PANTHER" id="PTHR10286">
    <property type="entry name" value="INORGANIC PYROPHOSPHATASE"/>
    <property type="match status" value="1"/>
</dbReference>
<organism evidence="8 9">
    <name type="scientific">Phnomibacter ginsenosidimutans</name>
    <dbReference type="NCBI Taxonomy" id="2676868"/>
    <lineage>
        <taxon>Bacteria</taxon>
        <taxon>Pseudomonadati</taxon>
        <taxon>Bacteroidota</taxon>
        <taxon>Chitinophagia</taxon>
        <taxon>Chitinophagales</taxon>
        <taxon>Chitinophagaceae</taxon>
        <taxon>Phnomibacter</taxon>
    </lineage>
</organism>
<evidence type="ECO:0000256" key="1">
    <source>
        <dbReference type="ARBA" id="ARBA00001946"/>
    </source>
</evidence>
<dbReference type="FunFam" id="3.90.80.10:FF:000003">
    <property type="entry name" value="Inorganic pyrophosphatase"/>
    <property type="match status" value="1"/>
</dbReference>
<comment type="subcellular location">
    <subcellularLocation>
        <location evidence="7">Cytoplasm</location>
    </subcellularLocation>
</comment>
<dbReference type="GO" id="GO:0006796">
    <property type="term" value="P:phosphate-containing compound metabolic process"/>
    <property type="evidence" value="ECO:0007669"/>
    <property type="project" value="InterPro"/>
</dbReference>
<evidence type="ECO:0000256" key="3">
    <source>
        <dbReference type="ARBA" id="ARBA00022723"/>
    </source>
</evidence>
<dbReference type="AlphaFoldDB" id="A0A6I6G6B5"/>
<evidence type="ECO:0000313" key="9">
    <source>
        <dbReference type="Proteomes" id="UP000426027"/>
    </source>
</evidence>
<dbReference type="CDD" id="cd00412">
    <property type="entry name" value="pyrophosphatase"/>
    <property type="match status" value="1"/>
</dbReference>
<dbReference type="HAMAP" id="MF_00209">
    <property type="entry name" value="Inorganic_PPase"/>
    <property type="match status" value="1"/>
</dbReference>
<name>A0A6I6G6B5_9BACT</name>
<dbReference type="InterPro" id="IPR036649">
    <property type="entry name" value="Pyrophosphatase_sf"/>
</dbReference>
<keyword evidence="2 7" id="KW-0963">Cytoplasm</keyword>
<feature type="binding site" evidence="7">
    <location>
        <position position="37"/>
    </location>
    <ligand>
        <name>substrate</name>
    </ligand>
</feature>
<feature type="binding site" evidence="7">
    <location>
        <position position="63"/>
    </location>
    <ligand>
        <name>substrate</name>
    </ligand>
</feature>
<dbReference type="SUPFAM" id="SSF50324">
    <property type="entry name" value="Inorganic pyrophosphatase"/>
    <property type="match status" value="1"/>
</dbReference>
<evidence type="ECO:0000256" key="7">
    <source>
        <dbReference type="HAMAP-Rule" id="MF_00209"/>
    </source>
</evidence>
<comment type="cofactor">
    <cofactor evidence="1 7">
        <name>Mg(2+)</name>
        <dbReference type="ChEBI" id="CHEBI:18420"/>
    </cofactor>
</comment>
<evidence type="ECO:0000256" key="6">
    <source>
        <dbReference type="ARBA" id="ARBA00047820"/>
    </source>
</evidence>
<dbReference type="EMBL" id="CP046566">
    <property type="protein sequence ID" value="QGW27807.1"/>
    <property type="molecule type" value="Genomic_DNA"/>
</dbReference>
<comment type="subunit">
    <text evidence="7">Homohexamer.</text>
</comment>
<dbReference type="EC" id="3.6.1.1" evidence="7"/>
<feature type="binding site" evidence="7">
    <location>
        <position position="78"/>
    </location>
    <ligand>
        <name>Mg(2+)</name>
        <dbReference type="ChEBI" id="CHEBI:18420"/>
        <label>1</label>
    </ligand>
</feature>
<dbReference type="GO" id="GO:0000287">
    <property type="term" value="F:magnesium ion binding"/>
    <property type="evidence" value="ECO:0007669"/>
    <property type="project" value="UniProtKB-UniRule"/>
</dbReference>
<dbReference type="GO" id="GO:0004427">
    <property type="term" value="F:inorganic diphosphate phosphatase activity"/>
    <property type="evidence" value="ECO:0007669"/>
    <property type="project" value="UniProtKB-UniRule"/>
</dbReference>
<dbReference type="GO" id="GO:0005737">
    <property type="term" value="C:cytoplasm"/>
    <property type="evidence" value="ECO:0007669"/>
    <property type="project" value="UniProtKB-SubCell"/>
</dbReference>
<comment type="catalytic activity">
    <reaction evidence="6 7">
        <text>diphosphate + H2O = 2 phosphate + H(+)</text>
        <dbReference type="Rhea" id="RHEA:24576"/>
        <dbReference type="ChEBI" id="CHEBI:15377"/>
        <dbReference type="ChEBI" id="CHEBI:15378"/>
        <dbReference type="ChEBI" id="CHEBI:33019"/>
        <dbReference type="ChEBI" id="CHEBI:43474"/>
        <dbReference type="EC" id="3.6.1.1"/>
    </reaction>
</comment>
<keyword evidence="4 7" id="KW-0378">Hydrolase</keyword>
<dbReference type="InterPro" id="IPR008162">
    <property type="entry name" value="Pyrophosphatase"/>
</dbReference>
<dbReference type="Pfam" id="PF00719">
    <property type="entry name" value="Pyrophosphatase"/>
    <property type="match status" value="1"/>
</dbReference>
<feature type="binding site" evidence="7">
    <location>
        <position position="110"/>
    </location>
    <ligand>
        <name>Mg(2+)</name>
        <dbReference type="ChEBI" id="CHEBI:18420"/>
        <label>1</label>
    </ligand>
</feature>
<evidence type="ECO:0000256" key="2">
    <source>
        <dbReference type="ARBA" id="ARBA00022490"/>
    </source>
</evidence>
<sequence length="183" mass="20513">MTSNINVHHPWHGVPYGDGAPRTVNAIIEIPQGSRAKYEIEKETGLLKLDRVIYSSFYYPTNYGFIPQTYGDDKDPLDILVLSSISVQPLCIIEAKVIGVMQMIDGGDADDKIIAVASNDMSVNHINNIEELGPHFFKELRQFFEDYKKLENKSVQVEDFGDKATALQIINASIEAYKVKFGT</sequence>
<comment type="function">
    <text evidence="7">Catalyzes the hydrolysis of inorganic pyrophosphate (PPi) forming two phosphate ions.</text>
</comment>
<dbReference type="RefSeq" id="WP_157477919.1">
    <property type="nucleotide sequence ID" value="NZ_CP046566.1"/>
</dbReference>
<gene>
    <name evidence="7" type="primary">ppa</name>
    <name evidence="8" type="ORF">GLV81_06595</name>
</gene>
<keyword evidence="5 7" id="KW-0460">Magnesium</keyword>
<feature type="binding site" evidence="7">
    <location>
        <position position="73"/>
    </location>
    <ligand>
        <name>Mg(2+)</name>
        <dbReference type="ChEBI" id="CHEBI:18420"/>
        <label>1</label>
    </ligand>
</feature>
<dbReference type="Proteomes" id="UP000426027">
    <property type="component" value="Chromosome"/>
</dbReference>
<dbReference type="KEGG" id="fls:GLV81_06595"/>
<protein>
    <recommendedName>
        <fullName evidence="7">Inorganic pyrophosphatase</fullName>
        <ecNumber evidence="7">3.6.1.1</ecNumber>
    </recommendedName>
    <alternativeName>
        <fullName evidence="7">Pyrophosphate phospho-hydrolase</fullName>
        <shortName evidence="7">PPase</shortName>
    </alternativeName>
</protein>
<feature type="binding site" evidence="7">
    <location>
        <position position="78"/>
    </location>
    <ligand>
        <name>Mg(2+)</name>
        <dbReference type="ChEBI" id="CHEBI:18420"/>
        <label>2</label>
    </ligand>
</feature>
<dbReference type="Gene3D" id="3.90.80.10">
    <property type="entry name" value="Inorganic pyrophosphatase"/>
    <property type="match status" value="1"/>
</dbReference>
<comment type="similarity">
    <text evidence="7">Belongs to the PPase family.</text>
</comment>
<evidence type="ECO:0000256" key="4">
    <source>
        <dbReference type="ARBA" id="ARBA00022801"/>
    </source>
</evidence>
<proteinExistence type="inferred from homology"/>
<feature type="binding site" evidence="7">
    <location>
        <position position="147"/>
    </location>
    <ligand>
        <name>substrate</name>
    </ligand>
</feature>
<feature type="binding site" evidence="7">
    <location>
        <position position="51"/>
    </location>
    <ligand>
        <name>substrate</name>
    </ligand>
</feature>
<reference evidence="8 9" key="1">
    <citation type="submission" date="2019-11" db="EMBL/GenBank/DDBJ databases">
        <authorList>
            <person name="Im W.T."/>
        </authorList>
    </citation>
    <scope>NUCLEOTIDE SEQUENCE [LARGE SCALE GENOMIC DNA]</scope>
    <source>
        <strain evidence="8 9">SB-02</strain>
    </source>
</reference>